<dbReference type="GO" id="GO:0008270">
    <property type="term" value="F:zinc ion binding"/>
    <property type="evidence" value="ECO:0007669"/>
    <property type="project" value="InterPro"/>
</dbReference>
<protein>
    <recommendedName>
        <fullName evidence="2">Zinc-type alcohol dehydrogenase-like protein</fullName>
    </recommendedName>
</protein>
<evidence type="ECO:0000313" key="5">
    <source>
        <dbReference type="Proteomes" id="UP000195221"/>
    </source>
</evidence>
<dbReference type="Proteomes" id="UP000195221">
    <property type="component" value="Unassembled WGS sequence"/>
</dbReference>
<dbReference type="InterPro" id="IPR020843">
    <property type="entry name" value="ER"/>
</dbReference>
<comment type="caution">
    <text evidence="4">The sequence shown here is derived from an EMBL/GenBank/DDBJ whole genome shotgun (WGS) entry which is preliminary data.</text>
</comment>
<evidence type="ECO:0000313" key="4">
    <source>
        <dbReference type="EMBL" id="OTP76514.1"/>
    </source>
</evidence>
<evidence type="ECO:0000256" key="2">
    <source>
        <dbReference type="RuleBase" id="RU364000"/>
    </source>
</evidence>
<dbReference type="Gene3D" id="3.40.50.720">
    <property type="entry name" value="NAD(P)-binding Rossmann-like Domain"/>
    <property type="match status" value="1"/>
</dbReference>
<dbReference type="PANTHER" id="PTHR44154:SF1">
    <property type="entry name" value="QUINONE OXIDOREDUCTASE"/>
    <property type="match status" value="1"/>
</dbReference>
<sequence>MKAIGFYQNHPISNPRALQDIELPTPELRDYDLLVEVKAVSVNPVDTKIRRGGDIPEGNARIAGWDAAGIVRATGPLATRFKQGDRVWYAGDITRPGCNSELHAVDERIVGPMPTSLDFAQAASLPLTAITAWELLFDRLRVQVADPTGNNVLLVVGAAGGVGSILTQLARELPGMTVIGTASRTESREWVLAHGAHYVFDHHQPWAPQLAALGIEHVTHVAGLNQSATYVPQIAAVLSPEGQFALIDDPVGLDIGPFKGKSISIHWELMYTRAIFTTSTIARQHALLRRVAELVDRGDLKHTLTRRIDGINAAGLAQAHALVDAGNMIGKVVVANPEPF</sequence>
<keyword evidence="2" id="KW-0479">Metal-binding</keyword>
<gene>
    <name evidence="4" type="ORF">PAMC26577_10620</name>
</gene>
<dbReference type="RefSeq" id="WP_075359252.1">
    <property type="nucleotide sequence ID" value="NZ_MSRG01000065.1"/>
</dbReference>
<dbReference type="InterPro" id="IPR051603">
    <property type="entry name" value="Zinc-ADH_QOR/CCCR"/>
</dbReference>
<dbReference type="CDD" id="cd08252">
    <property type="entry name" value="AL_MDR"/>
    <property type="match status" value="1"/>
</dbReference>
<dbReference type="SMART" id="SM00829">
    <property type="entry name" value="PKS_ER"/>
    <property type="match status" value="1"/>
</dbReference>
<dbReference type="GO" id="GO:0016491">
    <property type="term" value="F:oxidoreductase activity"/>
    <property type="evidence" value="ECO:0007669"/>
    <property type="project" value="UniProtKB-KW"/>
</dbReference>
<dbReference type="GO" id="GO:0016829">
    <property type="term" value="F:lyase activity"/>
    <property type="evidence" value="ECO:0007669"/>
    <property type="project" value="UniProtKB-KW"/>
</dbReference>
<dbReference type="AlphaFoldDB" id="A0A242MZF6"/>
<keyword evidence="1" id="KW-0521">NADP</keyword>
<evidence type="ECO:0000259" key="3">
    <source>
        <dbReference type="SMART" id="SM00829"/>
    </source>
</evidence>
<dbReference type="SUPFAM" id="SSF50129">
    <property type="entry name" value="GroES-like"/>
    <property type="match status" value="1"/>
</dbReference>
<feature type="domain" description="Enoyl reductase (ER)" evidence="3">
    <location>
        <begin position="16"/>
        <end position="334"/>
    </location>
</feature>
<dbReference type="NCBIfam" id="TIGR02817">
    <property type="entry name" value="adh_fam_1"/>
    <property type="match status" value="1"/>
</dbReference>
<dbReference type="InterPro" id="IPR036291">
    <property type="entry name" value="NAD(P)-bd_dom_sf"/>
</dbReference>
<dbReference type="SUPFAM" id="SSF51735">
    <property type="entry name" value="NAD(P)-binding Rossmann-fold domains"/>
    <property type="match status" value="1"/>
</dbReference>
<dbReference type="EMBL" id="NBTZ01000036">
    <property type="protein sequence ID" value="OTP76514.1"/>
    <property type="molecule type" value="Genomic_DNA"/>
</dbReference>
<organism evidence="4 5">
    <name type="scientific">Caballeronia sordidicola</name>
    <name type="common">Burkholderia sordidicola</name>
    <dbReference type="NCBI Taxonomy" id="196367"/>
    <lineage>
        <taxon>Bacteria</taxon>
        <taxon>Pseudomonadati</taxon>
        <taxon>Pseudomonadota</taxon>
        <taxon>Betaproteobacteria</taxon>
        <taxon>Burkholderiales</taxon>
        <taxon>Burkholderiaceae</taxon>
        <taxon>Caballeronia</taxon>
    </lineage>
</organism>
<comment type="similarity">
    <text evidence="2">Belongs to the zinc-containing alcohol dehydrogenase family. Quinone oxidoreductase subfamily.</text>
</comment>
<dbReference type="PANTHER" id="PTHR44154">
    <property type="entry name" value="QUINONE OXIDOREDUCTASE"/>
    <property type="match status" value="1"/>
</dbReference>
<dbReference type="Gene3D" id="3.90.180.10">
    <property type="entry name" value="Medium-chain alcohol dehydrogenases, catalytic domain"/>
    <property type="match status" value="1"/>
</dbReference>
<dbReference type="InterPro" id="IPR011032">
    <property type="entry name" value="GroES-like_sf"/>
</dbReference>
<evidence type="ECO:0000256" key="1">
    <source>
        <dbReference type="ARBA" id="ARBA00022857"/>
    </source>
</evidence>
<reference evidence="4 5" key="1">
    <citation type="submission" date="2017-03" db="EMBL/GenBank/DDBJ databases">
        <title>Genome analysis of strain PAMC 26577.</title>
        <authorList>
            <person name="Oh H.-M."/>
            <person name="Yang J.-A."/>
        </authorList>
    </citation>
    <scope>NUCLEOTIDE SEQUENCE [LARGE SCALE GENOMIC DNA]</scope>
    <source>
        <strain evidence="4 5">PAMC 26577</strain>
    </source>
</reference>
<name>A0A242MZF6_CABSO</name>
<keyword evidence="4" id="KW-0456">Lyase</keyword>
<accession>A0A242MZF6</accession>
<dbReference type="Pfam" id="PF08240">
    <property type="entry name" value="ADH_N"/>
    <property type="match status" value="1"/>
</dbReference>
<proteinExistence type="inferred from homology"/>
<dbReference type="InterPro" id="IPR013154">
    <property type="entry name" value="ADH-like_N"/>
</dbReference>
<dbReference type="InterPro" id="IPR014182">
    <property type="entry name" value="ADH_Zn_typ-1"/>
</dbReference>
<dbReference type="Pfam" id="PF13602">
    <property type="entry name" value="ADH_zinc_N_2"/>
    <property type="match status" value="1"/>
</dbReference>
<keyword evidence="2" id="KW-0862">Zinc</keyword>
<keyword evidence="2" id="KW-0560">Oxidoreductase</keyword>